<organism evidence="5 6">
    <name type="scientific">Beauveria asiatica</name>
    <dbReference type="NCBI Taxonomy" id="1069075"/>
    <lineage>
        <taxon>Eukaryota</taxon>
        <taxon>Fungi</taxon>
        <taxon>Dikarya</taxon>
        <taxon>Ascomycota</taxon>
        <taxon>Pezizomycotina</taxon>
        <taxon>Sordariomycetes</taxon>
        <taxon>Hypocreomycetidae</taxon>
        <taxon>Hypocreales</taxon>
        <taxon>Cordycipitaceae</taxon>
        <taxon>Beauveria</taxon>
    </lineage>
</organism>
<dbReference type="PROSITE" id="PS50006">
    <property type="entry name" value="FHA_DOMAIN"/>
    <property type="match status" value="1"/>
</dbReference>
<comment type="caution">
    <text evidence="5">The sequence shown here is derived from an EMBL/GenBank/DDBJ whole genome shotgun (WGS) entry which is preliminary data.</text>
</comment>
<dbReference type="Pfam" id="PF00069">
    <property type="entry name" value="Pkinase"/>
    <property type="match status" value="1"/>
</dbReference>
<dbReference type="GO" id="GO:0004674">
    <property type="term" value="F:protein serine/threonine kinase activity"/>
    <property type="evidence" value="ECO:0007669"/>
    <property type="project" value="TreeGrafter"/>
</dbReference>
<dbReference type="SUPFAM" id="SSF56112">
    <property type="entry name" value="Protein kinase-like (PK-like)"/>
    <property type="match status" value="1"/>
</dbReference>
<feature type="region of interest" description="Disordered" evidence="2">
    <location>
        <begin position="25"/>
        <end position="64"/>
    </location>
</feature>
<dbReference type="InterPro" id="IPR000253">
    <property type="entry name" value="FHA_dom"/>
</dbReference>
<dbReference type="Gene3D" id="2.60.200.20">
    <property type="match status" value="1"/>
</dbReference>
<proteinExistence type="inferred from homology"/>
<dbReference type="Proteomes" id="UP001397290">
    <property type="component" value="Unassembled WGS sequence"/>
</dbReference>
<feature type="compositionally biased region" description="Polar residues" evidence="2">
    <location>
        <begin position="553"/>
        <end position="573"/>
    </location>
</feature>
<dbReference type="GO" id="GO:0005524">
    <property type="term" value="F:ATP binding"/>
    <property type="evidence" value="ECO:0007669"/>
    <property type="project" value="InterPro"/>
</dbReference>
<dbReference type="InterPro" id="IPR000719">
    <property type="entry name" value="Prot_kinase_dom"/>
</dbReference>
<dbReference type="SMART" id="SM00220">
    <property type="entry name" value="S_TKc"/>
    <property type="match status" value="1"/>
</dbReference>
<sequence>MEHDIIAYLYPHNDHDSSVTEAIEASPRYTPPRLAQPSRTRPGRHGRRNRGERESTEPPENPGASALDYLPCLVVRLGDVPRTNKGLVFGLNPNCDVVLRAKGVSNVHFSLTFDESNRPIIKDLNSFMGTQVTYDGGGEGVRRDFRWIVGGHDIPREKKCIVITVPDTVSIQVVVQPFDIKSPAYVGGVGWFKQGTATTEALLESFGLSNPLTRPRTGAHTPGTGEIYLRKKLGEGSFGVVTHLWNVSTGDEHVVKTPNPKMRVDRSAWEREVDIMGLVSHPHIVKVIKSFAYPQPELHLEYMSYGSLDDHKDISYSETFTILHQCSSALAYLHSQEIPIAHRDIKPPNILVESRTQYGISVKLGDFGLSRPGFELSTLCGTYLYLAPEVHSDSWRLARNKDRLGYTVAVDIWSLGVVACELLYGLPPYTTRYNGYGVAWCEKIRKELVRNVQGRPTALGSIVMNCMVVLPPGSRYCASDCFGVLEDLRKTEGSSFHGLSPPSYFREEDQTLRYTLQNGEDDDLSTVIWQPTPEEQFTSPYFVRSQAPPPESLPSSSRMVQQHQESGEPYSSSIRRYSNWKEGHELEHFQEDYSADEFNPLYVGSSLASHLGGNNAAGSNSEAWANQFLQESSQCSQAGTARSQTGRRSGTTKSSIPRSERGEGYLPSGTHTVEGGNAIDADEYKEMAEAALLLQAIGQDPRTS</sequence>
<feature type="compositionally biased region" description="Polar residues" evidence="2">
    <location>
        <begin position="635"/>
        <end position="657"/>
    </location>
</feature>
<evidence type="ECO:0000313" key="6">
    <source>
        <dbReference type="Proteomes" id="UP001397290"/>
    </source>
</evidence>
<feature type="domain" description="FHA" evidence="3">
    <location>
        <begin position="87"/>
        <end position="133"/>
    </location>
</feature>
<dbReference type="SUPFAM" id="SSF49879">
    <property type="entry name" value="SMAD/FHA domain"/>
    <property type="match status" value="1"/>
</dbReference>
<dbReference type="InterPro" id="IPR053235">
    <property type="entry name" value="Ser_Thr_kinase"/>
</dbReference>
<dbReference type="GO" id="GO:0005737">
    <property type="term" value="C:cytoplasm"/>
    <property type="evidence" value="ECO:0007669"/>
    <property type="project" value="TreeGrafter"/>
</dbReference>
<feature type="region of interest" description="Disordered" evidence="2">
    <location>
        <begin position="542"/>
        <end position="573"/>
    </location>
</feature>
<evidence type="ECO:0000256" key="2">
    <source>
        <dbReference type="SAM" id="MobiDB-lite"/>
    </source>
</evidence>
<dbReference type="InterPro" id="IPR011009">
    <property type="entry name" value="Kinase-like_dom_sf"/>
</dbReference>
<feature type="domain" description="Protein kinase" evidence="4">
    <location>
        <begin position="227"/>
        <end position="505"/>
    </location>
</feature>
<protein>
    <submittedName>
        <fullName evidence="5">Uncharacterized protein</fullName>
    </submittedName>
</protein>
<evidence type="ECO:0000259" key="4">
    <source>
        <dbReference type="PROSITE" id="PS50011"/>
    </source>
</evidence>
<dbReference type="Pfam" id="PF00498">
    <property type="entry name" value="FHA"/>
    <property type="match status" value="1"/>
</dbReference>
<dbReference type="InterPro" id="IPR008984">
    <property type="entry name" value="SMAD_FHA_dom_sf"/>
</dbReference>
<keyword evidence="6" id="KW-1185">Reference proteome</keyword>
<reference evidence="5 6" key="1">
    <citation type="submission" date="2020-02" db="EMBL/GenBank/DDBJ databases">
        <title>Comparative genomics of the hypocrealean fungal genus Beauvera.</title>
        <authorList>
            <person name="Showalter D.N."/>
            <person name="Bushley K.E."/>
            <person name="Rehner S.A."/>
        </authorList>
    </citation>
    <scope>NUCLEOTIDE SEQUENCE [LARGE SCALE GENOMIC DNA]</scope>
    <source>
        <strain evidence="5 6">ARSEF4384</strain>
    </source>
</reference>
<evidence type="ECO:0000313" key="5">
    <source>
        <dbReference type="EMBL" id="KAK8143639.1"/>
    </source>
</evidence>
<accession>A0AAW0RN43</accession>
<dbReference type="EMBL" id="JAAHCF010000484">
    <property type="protein sequence ID" value="KAK8143639.1"/>
    <property type="molecule type" value="Genomic_DNA"/>
</dbReference>
<dbReference type="InterPro" id="IPR008271">
    <property type="entry name" value="Ser/Thr_kinase_AS"/>
</dbReference>
<dbReference type="PROSITE" id="PS00108">
    <property type="entry name" value="PROTEIN_KINASE_ST"/>
    <property type="match status" value="1"/>
</dbReference>
<feature type="region of interest" description="Disordered" evidence="2">
    <location>
        <begin position="635"/>
        <end position="677"/>
    </location>
</feature>
<dbReference type="AlphaFoldDB" id="A0AAW0RN43"/>
<dbReference type="PANTHER" id="PTHR24361">
    <property type="entry name" value="MITOGEN-ACTIVATED KINASE KINASE KINASE"/>
    <property type="match status" value="1"/>
</dbReference>
<name>A0AAW0RN43_9HYPO</name>
<dbReference type="Gene3D" id="1.10.510.10">
    <property type="entry name" value="Transferase(Phosphotransferase) domain 1"/>
    <property type="match status" value="1"/>
</dbReference>
<evidence type="ECO:0000256" key="1">
    <source>
        <dbReference type="ARBA" id="ARBA00005575"/>
    </source>
</evidence>
<gene>
    <name evidence="5" type="ORF">G3M48_006960</name>
</gene>
<evidence type="ECO:0000259" key="3">
    <source>
        <dbReference type="PROSITE" id="PS50006"/>
    </source>
</evidence>
<dbReference type="PROSITE" id="PS50011">
    <property type="entry name" value="PROTEIN_KINASE_DOM"/>
    <property type="match status" value="1"/>
</dbReference>
<comment type="similarity">
    <text evidence="1">Belongs to the protein kinase superfamily. CAMK Ser/Thr protein kinase family. CHEK2 subfamily.</text>
</comment>